<dbReference type="RefSeq" id="WP_344424533.1">
    <property type="nucleotide sequence ID" value="NZ_BAAAQK010000025.1"/>
</dbReference>
<keyword evidence="4" id="KW-1185">Reference proteome</keyword>
<keyword evidence="2" id="KW-1133">Transmembrane helix</keyword>
<sequence>MNTPTSGRIEFGRSRDTGLIHLAMTVLTLGAAATAIVPGFEDWYGAAIGTLIAAGVLTLAVKLVRRELRIRRRLAAIRNEPVPGTAQTRRRGPDAQVWEDAA</sequence>
<reference evidence="3 4" key="1">
    <citation type="journal article" date="2019" name="Int. J. Syst. Evol. Microbiol.">
        <title>The Global Catalogue of Microorganisms (GCM) 10K type strain sequencing project: providing services to taxonomists for standard genome sequencing and annotation.</title>
        <authorList>
            <consortium name="The Broad Institute Genomics Platform"/>
            <consortium name="The Broad Institute Genome Sequencing Center for Infectious Disease"/>
            <person name="Wu L."/>
            <person name="Ma J."/>
        </authorList>
    </citation>
    <scope>NUCLEOTIDE SEQUENCE [LARGE SCALE GENOMIC DNA]</scope>
    <source>
        <strain evidence="3 4">JCM 16009</strain>
    </source>
</reference>
<evidence type="ECO:0000256" key="1">
    <source>
        <dbReference type="SAM" id="MobiDB-lite"/>
    </source>
</evidence>
<dbReference type="EMBL" id="BAAAQK010000025">
    <property type="protein sequence ID" value="GAA1870953.1"/>
    <property type="molecule type" value="Genomic_DNA"/>
</dbReference>
<protein>
    <recommendedName>
        <fullName evidence="5">UsfY protein</fullName>
    </recommendedName>
</protein>
<keyword evidence="2" id="KW-0812">Transmembrane</keyword>
<evidence type="ECO:0000313" key="4">
    <source>
        <dbReference type="Proteomes" id="UP001500449"/>
    </source>
</evidence>
<gene>
    <name evidence="3" type="ORF">GCM10009836_59560</name>
</gene>
<organism evidence="3 4">
    <name type="scientific">Pseudonocardia ailaonensis</name>
    <dbReference type="NCBI Taxonomy" id="367279"/>
    <lineage>
        <taxon>Bacteria</taxon>
        <taxon>Bacillati</taxon>
        <taxon>Actinomycetota</taxon>
        <taxon>Actinomycetes</taxon>
        <taxon>Pseudonocardiales</taxon>
        <taxon>Pseudonocardiaceae</taxon>
        <taxon>Pseudonocardia</taxon>
    </lineage>
</organism>
<proteinExistence type="predicted"/>
<evidence type="ECO:0000256" key="2">
    <source>
        <dbReference type="SAM" id="Phobius"/>
    </source>
</evidence>
<feature type="transmembrane region" description="Helical" evidence="2">
    <location>
        <begin position="43"/>
        <end position="64"/>
    </location>
</feature>
<comment type="caution">
    <text evidence="3">The sequence shown here is derived from an EMBL/GenBank/DDBJ whole genome shotgun (WGS) entry which is preliminary data.</text>
</comment>
<name>A0ABN2NIN4_9PSEU</name>
<evidence type="ECO:0000313" key="3">
    <source>
        <dbReference type="EMBL" id="GAA1870953.1"/>
    </source>
</evidence>
<evidence type="ECO:0008006" key="5">
    <source>
        <dbReference type="Google" id="ProtNLM"/>
    </source>
</evidence>
<accession>A0ABN2NIN4</accession>
<feature type="region of interest" description="Disordered" evidence="1">
    <location>
        <begin position="81"/>
        <end position="102"/>
    </location>
</feature>
<dbReference type="Proteomes" id="UP001500449">
    <property type="component" value="Unassembled WGS sequence"/>
</dbReference>
<feature type="transmembrane region" description="Helical" evidence="2">
    <location>
        <begin position="18"/>
        <end position="37"/>
    </location>
</feature>
<keyword evidence="2" id="KW-0472">Membrane</keyword>